<feature type="transmembrane region" description="Helical" evidence="1">
    <location>
        <begin position="20"/>
        <end position="42"/>
    </location>
</feature>
<sequence length="46" mass="4879">MGLIADGVASYFGLDRNVSTGIAVGFGYLGPGVAQALFLRWFERKG</sequence>
<dbReference type="RefSeq" id="WP_201664086.1">
    <property type="nucleotide sequence ID" value="NZ_JAEQNC010000033.1"/>
</dbReference>
<dbReference type="Proteomes" id="UP000633219">
    <property type="component" value="Unassembled WGS sequence"/>
</dbReference>
<comment type="caution">
    <text evidence="2">The sequence shown here is derived from an EMBL/GenBank/DDBJ whole genome shotgun (WGS) entry which is preliminary data.</text>
</comment>
<accession>A0A936YUT2</accession>
<dbReference type="EMBL" id="JAEQNC010000033">
    <property type="protein sequence ID" value="MBL0375542.1"/>
    <property type="molecule type" value="Genomic_DNA"/>
</dbReference>
<keyword evidence="1" id="KW-0812">Transmembrane</keyword>
<keyword evidence="1" id="KW-1133">Transmembrane helix</keyword>
<evidence type="ECO:0000313" key="3">
    <source>
        <dbReference type="Proteomes" id="UP000633219"/>
    </source>
</evidence>
<protein>
    <submittedName>
        <fullName evidence="2">Uncharacterized protein</fullName>
    </submittedName>
</protein>
<evidence type="ECO:0000256" key="1">
    <source>
        <dbReference type="SAM" id="Phobius"/>
    </source>
</evidence>
<organism evidence="2 3">
    <name type="scientific">Rhizobium setariae</name>
    <dbReference type="NCBI Taxonomy" id="2801340"/>
    <lineage>
        <taxon>Bacteria</taxon>
        <taxon>Pseudomonadati</taxon>
        <taxon>Pseudomonadota</taxon>
        <taxon>Alphaproteobacteria</taxon>
        <taxon>Hyphomicrobiales</taxon>
        <taxon>Rhizobiaceae</taxon>
        <taxon>Rhizobium/Agrobacterium group</taxon>
        <taxon>Rhizobium</taxon>
    </lineage>
</organism>
<keyword evidence="1" id="KW-0472">Membrane</keyword>
<dbReference type="AlphaFoldDB" id="A0A936YUT2"/>
<keyword evidence="3" id="KW-1185">Reference proteome</keyword>
<name>A0A936YUT2_9HYPH</name>
<gene>
    <name evidence="2" type="ORF">JJB09_26440</name>
</gene>
<reference evidence="2" key="1">
    <citation type="submission" date="2021-01" db="EMBL/GenBank/DDBJ databases">
        <title>Rhizobium sp. strain KVB221 16S ribosomal RNA gene Genome sequencing and assembly.</title>
        <authorList>
            <person name="Kang M."/>
        </authorList>
    </citation>
    <scope>NUCLEOTIDE SEQUENCE</scope>
    <source>
        <strain evidence="2">KVB221</strain>
    </source>
</reference>
<evidence type="ECO:0000313" key="2">
    <source>
        <dbReference type="EMBL" id="MBL0375542.1"/>
    </source>
</evidence>
<proteinExistence type="predicted"/>